<dbReference type="InterPro" id="IPR040462">
    <property type="entry name" value="EARLY_FLOWERING_4"/>
</dbReference>
<evidence type="ECO:0000313" key="8">
    <source>
        <dbReference type="Proteomes" id="UP001341281"/>
    </source>
</evidence>
<evidence type="ECO:0000256" key="3">
    <source>
        <dbReference type="ARBA" id="ARBA00023108"/>
    </source>
</evidence>
<proteinExistence type="inferred from homology"/>
<comment type="subcellular location">
    <subcellularLocation>
        <location evidence="1">Nucleus</location>
    </subcellularLocation>
</comment>
<evidence type="ECO:0000256" key="4">
    <source>
        <dbReference type="ARBA" id="ARBA00023242"/>
    </source>
</evidence>
<dbReference type="Proteomes" id="UP001341281">
    <property type="component" value="Chromosome 06"/>
</dbReference>
<dbReference type="PANTHER" id="PTHR33469">
    <property type="entry name" value="PROTEIN ELF4-LIKE 4"/>
    <property type="match status" value="1"/>
</dbReference>
<feature type="domain" description="Protein EARLY FLOWERING 4" evidence="6">
    <location>
        <begin position="154"/>
        <end position="226"/>
    </location>
</feature>
<keyword evidence="4" id="KW-0539">Nucleus</keyword>
<accession>A0AAQ3TWF5</accession>
<keyword evidence="8" id="KW-1185">Reference proteome</keyword>
<dbReference type="GO" id="GO:0005634">
    <property type="term" value="C:nucleus"/>
    <property type="evidence" value="ECO:0007669"/>
    <property type="project" value="UniProtKB-SubCell"/>
</dbReference>
<evidence type="ECO:0000259" key="6">
    <source>
        <dbReference type="Pfam" id="PF07011"/>
    </source>
</evidence>
<evidence type="ECO:0000256" key="2">
    <source>
        <dbReference type="ARBA" id="ARBA00009514"/>
    </source>
</evidence>
<evidence type="ECO:0000256" key="1">
    <source>
        <dbReference type="ARBA" id="ARBA00004123"/>
    </source>
</evidence>
<dbReference type="PANTHER" id="PTHR33469:SF30">
    <property type="entry name" value="FLOWERING 4 PROTEIN, PUTATIVE, EXPRESSED-RELATED"/>
    <property type="match status" value="1"/>
</dbReference>
<keyword evidence="3" id="KW-0090">Biological rhythms</keyword>
<dbReference type="GO" id="GO:0048511">
    <property type="term" value="P:rhythmic process"/>
    <property type="evidence" value="ECO:0007669"/>
    <property type="project" value="UniProtKB-KW"/>
</dbReference>
<name>A0AAQ3TWF5_PASNO</name>
<evidence type="ECO:0000256" key="5">
    <source>
        <dbReference type="SAM" id="MobiDB-lite"/>
    </source>
</evidence>
<feature type="region of interest" description="Disordered" evidence="5">
    <location>
        <begin position="68"/>
        <end position="115"/>
    </location>
</feature>
<dbReference type="EMBL" id="CP144750">
    <property type="protein sequence ID" value="WVZ79402.1"/>
    <property type="molecule type" value="Genomic_DNA"/>
</dbReference>
<feature type="region of interest" description="Disordered" evidence="5">
    <location>
        <begin position="1"/>
        <end position="56"/>
    </location>
</feature>
<dbReference type="GO" id="GO:0042753">
    <property type="term" value="P:positive regulation of circadian rhythm"/>
    <property type="evidence" value="ECO:0007669"/>
    <property type="project" value="InterPro"/>
</dbReference>
<evidence type="ECO:0000313" key="7">
    <source>
        <dbReference type="EMBL" id="WVZ79402.1"/>
    </source>
</evidence>
<dbReference type="GO" id="GO:0009649">
    <property type="term" value="P:entrainment of circadian clock"/>
    <property type="evidence" value="ECO:0007669"/>
    <property type="project" value="TreeGrafter"/>
</dbReference>
<protein>
    <recommendedName>
        <fullName evidence="6">Protein EARLY FLOWERING 4 domain-containing protein</fullName>
    </recommendedName>
</protein>
<gene>
    <name evidence="7" type="ORF">U9M48_026982</name>
</gene>
<dbReference type="AlphaFoldDB" id="A0AAQ3TWF5"/>
<sequence length="255" mass="28059">LPKLPTTVFGTRRKPSPVDPERSPPRRRRRFPRRAPPLPAKTGAPLPSRTSAAGPVSCRRHRFPATTGAAFPFSLPAPPLRGDDRREEPPPLYRRRPFRRPEALPRSRVSSLVPQRPPADLLISEERRGEKRASNSMEGGDMTLSEFGGGGAVVDTKVLHAFQTSFVEVQNLLDQNRILINEINQNHESKVPADLSRNVRLIRELNNNIRRVVDLYADLSSLFAASDGGDHPASEGGSVGTLGAAGAGHKRIRIF</sequence>
<comment type="similarity">
    <text evidence="2">Belongs to the EARLY FLOWERING 4 family.</text>
</comment>
<dbReference type="InterPro" id="IPR009741">
    <property type="entry name" value="EARLY_FLOWERING_4_dom"/>
</dbReference>
<feature type="non-terminal residue" evidence="7">
    <location>
        <position position="1"/>
    </location>
</feature>
<reference evidence="7 8" key="1">
    <citation type="submission" date="2024-02" db="EMBL/GenBank/DDBJ databases">
        <title>High-quality chromosome-scale genome assembly of Pensacola bahiagrass (Paspalum notatum Flugge var. saurae).</title>
        <authorList>
            <person name="Vega J.M."/>
            <person name="Podio M."/>
            <person name="Orjuela J."/>
            <person name="Siena L.A."/>
            <person name="Pessino S.C."/>
            <person name="Combes M.C."/>
            <person name="Mariac C."/>
            <person name="Albertini E."/>
            <person name="Pupilli F."/>
            <person name="Ortiz J.P.A."/>
            <person name="Leblanc O."/>
        </authorList>
    </citation>
    <scope>NUCLEOTIDE SEQUENCE [LARGE SCALE GENOMIC DNA]</scope>
    <source>
        <strain evidence="7">R1</strain>
        <tissue evidence="7">Leaf</tissue>
    </source>
</reference>
<organism evidence="7 8">
    <name type="scientific">Paspalum notatum var. saurae</name>
    <dbReference type="NCBI Taxonomy" id="547442"/>
    <lineage>
        <taxon>Eukaryota</taxon>
        <taxon>Viridiplantae</taxon>
        <taxon>Streptophyta</taxon>
        <taxon>Embryophyta</taxon>
        <taxon>Tracheophyta</taxon>
        <taxon>Spermatophyta</taxon>
        <taxon>Magnoliopsida</taxon>
        <taxon>Liliopsida</taxon>
        <taxon>Poales</taxon>
        <taxon>Poaceae</taxon>
        <taxon>PACMAD clade</taxon>
        <taxon>Panicoideae</taxon>
        <taxon>Andropogonodae</taxon>
        <taxon>Paspaleae</taxon>
        <taxon>Paspalinae</taxon>
        <taxon>Paspalum</taxon>
    </lineage>
</organism>
<dbReference type="Pfam" id="PF07011">
    <property type="entry name" value="Elf4"/>
    <property type="match status" value="1"/>
</dbReference>